<dbReference type="InterPro" id="IPR029071">
    <property type="entry name" value="Ubiquitin-like_domsf"/>
</dbReference>
<evidence type="ECO:0000313" key="2">
    <source>
        <dbReference type="EMBL" id="GAA0143252.1"/>
    </source>
</evidence>
<dbReference type="PANTHER" id="PTHR10621:SF0">
    <property type="entry name" value="UV EXCISION REPAIR PROTEIN RAD23"/>
    <property type="match status" value="1"/>
</dbReference>
<feature type="domain" description="Ubiquitin-like" evidence="1">
    <location>
        <begin position="1"/>
        <end position="58"/>
    </location>
</feature>
<dbReference type="Pfam" id="PF00240">
    <property type="entry name" value="ubiquitin"/>
    <property type="match status" value="2"/>
</dbReference>
<reference evidence="2 3" key="1">
    <citation type="submission" date="2024-01" db="EMBL/GenBank/DDBJ databases">
        <title>The complete chloroplast genome sequence of Lithospermum erythrorhizon: insights into the phylogenetic relationship among Boraginaceae species and the maternal lineages of purple gromwells.</title>
        <authorList>
            <person name="Okada T."/>
            <person name="Watanabe K."/>
        </authorList>
    </citation>
    <scope>NUCLEOTIDE SEQUENCE [LARGE SCALE GENOMIC DNA]</scope>
</reference>
<dbReference type="GO" id="GO:0031593">
    <property type="term" value="F:polyubiquitin modification-dependent protein binding"/>
    <property type="evidence" value="ECO:0007669"/>
    <property type="project" value="TreeGrafter"/>
</dbReference>
<dbReference type="GO" id="GO:0070628">
    <property type="term" value="F:proteasome binding"/>
    <property type="evidence" value="ECO:0007669"/>
    <property type="project" value="TreeGrafter"/>
</dbReference>
<gene>
    <name evidence="2" type="ORF">LIER_03979</name>
</gene>
<proteinExistence type="predicted"/>
<dbReference type="GO" id="GO:0003677">
    <property type="term" value="F:DNA binding"/>
    <property type="evidence" value="ECO:0007669"/>
    <property type="project" value="UniProtKB-KW"/>
</dbReference>
<dbReference type="GO" id="GO:0005829">
    <property type="term" value="C:cytosol"/>
    <property type="evidence" value="ECO:0007669"/>
    <property type="project" value="TreeGrafter"/>
</dbReference>
<dbReference type="Gene3D" id="3.10.20.90">
    <property type="entry name" value="Phosphatidylinositol 3-kinase Catalytic Subunit, Chain A, domain 1"/>
    <property type="match status" value="3"/>
</dbReference>
<keyword evidence="3" id="KW-1185">Reference proteome</keyword>
<dbReference type="AlphaFoldDB" id="A0AAV3NWK9"/>
<name>A0AAV3NWK9_LITER</name>
<comment type="caution">
    <text evidence="2">The sequence shown here is derived from an EMBL/GenBank/DDBJ whole genome shotgun (WGS) entry which is preliminary data.</text>
</comment>
<feature type="domain" description="Ubiquitin-like" evidence="1">
    <location>
        <begin position="92"/>
        <end position="167"/>
    </location>
</feature>
<dbReference type="PANTHER" id="PTHR10621">
    <property type="entry name" value="UV EXCISION REPAIR PROTEIN RAD23"/>
    <property type="match status" value="1"/>
</dbReference>
<protein>
    <submittedName>
        <fullName evidence="2">Damaged DNA-binding protein</fullName>
    </submittedName>
</protein>
<dbReference type="SUPFAM" id="SSF54236">
    <property type="entry name" value="Ubiquitin-like"/>
    <property type="match status" value="3"/>
</dbReference>
<dbReference type="InterPro" id="IPR000626">
    <property type="entry name" value="Ubiquitin-like_dom"/>
</dbReference>
<dbReference type="GO" id="GO:0043130">
    <property type="term" value="F:ubiquitin binding"/>
    <property type="evidence" value="ECO:0007669"/>
    <property type="project" value="TreeGrafter"/>
</dbReference>
<feature type="domain" description="Ubiquitin-like" evidence="1">
    <location>
        <begin position="177"/>
        <end position="249"/>
    </location>
</feature>
<dbReference type="CDD" id="cd17039">
    <property type="entry name" value="Ubl_ubiquitin_like"/>
    <property type="match status" value="3"/>
</dbReference>
<dbReference type="EMBL" id="BAABME010000495">
    <property type="protein sequence ID" value="GAA0143252.1"/>
    <property type="molecule type" value="Genomic_DNA"/>
</dbReference>
<accession>A0AAV3NWK9</accession>
<dbReference type="PROSITE" id="PS50053">
    <property type="entry name" value="UBIQUITIN_2"/>
    <property type="match status" value="3"/>
</dbReference>
<dbReference type="GO" id="GO:0005654">
    <property type="term" value="C:nucleoplasm"/>
    <property type="evidence" value="ECO:0007669"/>
    <property type="project" value="TreeGrafter"/>
</dbReference>
<keyword evidence="2" id="KW-0238">DNA-binding</keyword>
<dbReference type="SMART" id="SM00213">
    <property type="entry name" value="UBQ"/>
    <property type="match status" value="2"/>
</dbReference>
<dbReference type="GO" id="GO:0043161">
    <property type="term" value="P:proteasome-mediated ubiquitin-dependent protein catabolic process"/>
    <property type="evidence" value="ECO:0007669"/>
    <property type="project" value="TreeGrafter"/>
</dbReference>
<sequence>MKLLIVIKEQEFSMEVAPKESVLELKQKVQHILNIPPTLQILTVCGLELMDGLDMEDYPTISHGTKVVLTIKHCCSDQQFPISTDEQQCRKIRINVKFSARKMNIEVERSETVRSLKEKIHIIDGTPMKRMSLVLGGRELEEDYRYLSEYGVSEYSEIIVFLKNMSRMVADPPSRKLEVVVQTSSSLMNGARIPLEMNDLNTVNELREMLLSRKILPFDDYIFIHKQRIMKDNCSLRWHGVDNGDNLYVFKGTVC</sequence>
<evidence type="ECO:0000313" key="3">
    <source>
        <dbReference type="Proteomes" id="UP001454036"/>
    </source>
</evidence>
<evidence type="ECO:0000259" key="1">
    <source>
        <dbReference type="PROSITE" id="PS50053"/>
    </source>
</evidence>
<organism evidence="2 3">
    <name type="scientific">Lithospermum erythrorhizon</name>
    <name type="common">Purple gromwell</name>
    <name type="synonym">Lithospermum officinale var. erythrorhizon</name>
    <dbReference type="NCBI Taxonomy" id="34254"/>
    <lineage>
        <taxon>Eukaryota</taxon>
        <taxon>Viridiplantae</taxon>
        <taxon>Streptophyta</taxon>
        <taxon>Embryophyta</taxon>
        <taxon>Tracheophyta</taxon>
        <taxon>Spermatophyta</taxon>
        <taxon>Magnoliopsida</taxon>
        <taxon>eudicotyledons</taxon>
        <taxon>Gunneridae</taxon>
        <taxon>Pentapetalae</taxon>
        <taxon>asterids</taxon>
        <taxon>lamiids</taxon>
        <taxon>Boraginales</taxon>
        <taxon>Boraginaceae</taxon>
        <taxon>Boraginoideae</taxon>
        <taxon>Lithospermeae</taxon>
        <taxon>Lithospermum</taxon>
    </lineage>
</organism>
<dbReference type="Proteomes" id="UP001454036">
    <property type="component" value="Unassembled WGS sequence"/>
</dbReference>